<dbReference type="EC" id="5.4.2.-" evidence="3"/>
<evidence type="ECO:0000313" key="3">
    <source>
        <dbReference type="EMBL" id="EQD52049.1"/>
    </source>
</evidence>
<name>T1BG16_9ZZZZ</name>
<accession>T1BG16</accession>
<dbReference type="GO" id="GO:0016868">
    <property type="term" value="F:intramolecular phosphotransferase activity"/>
    <property type="evidence" value="ECO:0007669"/>
    <property type="project" value="InterPro"/>
</dbReference>
<dbReference type="InterPro" id="IPR005844">
    <property type="entry name" value="A-D-PHexomutase_a/b/a-I"/>
</dbReference>
<organism evidence="3">
    <name type="scientific">mine drainage metagenome</name>
    <dbReference type="NCBI Taxonomy" id="410659"/>
    <lineage>
        <taxon>unclassified sequences</taxon>
        <taxon>metagenomes</taxon>
        <taxon>ecological metagenomes</taxon>
    </lineage>
</organism>
<dbReference type="Gene3D" id="3.40.120.10">
    <property type="entry name" value="Alpha-D-Glucose-1,6-Bisphosphate, subunit A, domain 3"/>
    <property type="match status" value="1"/>
</dbReference>
<dbReference type="EMBL" id="AUZX01009386">
    <property type="protein sequence ID" value="EQD52049.1"/>
    <property type="molecule type" value="Genomic_DNA"/>
</dbReference>
<reference evidence="3" key="1">
    <citation type="submission" date="2013-08" db="EMBL/GenBank/DDBJ databases">
        <authorList>
            <person name="Mendez C."/>
            <person name="Richter M."/>
            <person name="Ferrer M."/>
            <person name="Sanchez J."/>
        </authorList>
    </citation>
    <scope>NUCLEOTIDE SEQUENCE</scope>
</reference>
<comment type="similarity">
    <text evidence="1">Belongs to the phosphohexose mutase family.</text>
</comment>
<dbReference type="SUPFAM" id="SSF53738">
    <property type="entry name" value="Phosphoglucomutase, first 3 domains"/>
    <property type="match status" value="1"/>
</dbReference>
<dbReference type="InterPro" id="IPR016055">
    <property type="entry name" value="A-D-PHexomutase_a/b/a-I/II/III"/>
</dbReference>
<gene>
    <name evidence="3" type="ORF">B1A_12870</name>
</gene>
<feature type="domain" description="Alpha-D-phosphohexomutase alpha/beta/alpha" evidence="2">
    <location>
        <begin position="4"/>
        <end position="33"/>
    </location>
</feature>
<sequence length="35" mass="3787">MKRSLFGTDGIRGVANVEPITGETCYRLGRAAAYL</sequence>
<evidence type="ECO:0000256" key="1">
    <source>
        <dbReference type="ARBA" id="ARBA00010231"/>
    </source>
</evidence>
<dbReference type="GO" id="GO:0005975">
    <property type="term" value="P:carbohydrate metabolic process"/>
    <property type="evidence" value="ECO:0007669"/>
    <property type="project" value="InterPro"/>
</dbReference>
<keyword evidence="3" id="KW-0413">Isomerase</keyword>
<proteinExistence type="inferred from homology"/>
<protein>
    <submittedName>
        <fullName evidence="3">Alpha-D-phosphohexomutase, alpha/beta/alpha domain protein I domain protein</fullName>
        <ecNumber evidence="3">5.4.2.-</ecNumber>
    </submittedName>
</protein>
<evidence type="ECO:0000259" key="2">
    <source>
        <dbReference type="Pfam" id="PF02878"/>
    </source>
</evidence>
<dbReference type="AlphaFoldDB" id="T1BG16"/>
<comment type="caution">
    <text evidence="3">The sequence shown here is derived from an EMBL/GenBank/DDBJ whole genome shotgun (WGS) entry which is preliminary data.</text>
</comment>
<reference evidence="3" key="2">
    <citation type="journal article" date="2014" name="ISME J.">
        <title>Microbial stratification in low pH oxic and suboxic macroscopic growths along an acid mine drainage.</title>
        <authorList>
            <person name="Mendez-Garcia C."/>
            <person name="Mesa V."/>
            <person name="Sprenger R.R."/>
            <person name="Richter M."/>
            <person name="Diez M.S."/>
            <person name="Solano J."/>
            <person name="Bargiela R."/>
            <person name="Golyshina O.V."/>
            <person name="Manteca A."/>
            <person name="Ramos J.L."/>
            <person name="Gallego J.R."/>
            <person name="Llorente I."/>
            <person name="Martins Dos Santos V.A."/>
            <person name="Jensen O.N."/>
            <person name="Pelaez A.I."/>
            <person name="Sanchez J."/>
            <person name="Ferrer M."/>
        </authorList>
    </citation>
    <scope>NUCLEOTIDE SEQUENCE</scope>
</reference>
<feature type="non-terminal residue" evidence="3">
    <location>
        <position position="35"/>
    </location>
</feature>
<dbReference type="Pfam" id="PF02878">
    <property type="entry name" value="PGM_PMM_I"/>
    <property type="match status" value="1"/>
</dbReference>